<dbReference type="PRINTS" id="PR00036">
    <property type="entry name" value="HTHLACI"/>
</dbReference>
<name>A0A2U3B6V2_9VIBR</name>
<comment type="caution">
    <text evidence="5">The sequence shown here is derived from an EMBL/GenBank/DDBJ whole genome shotgun (WGS) entry which is preliminary data.</text>
</comment>
<dbReference type="SUPFAM" id="SSF47413">
    <property type="entry name" value="lambda repressor-like DNA-binding domains"/>
    <property type="match status" value="1"/>
</dbReference>
<dbReference type="Pfam" id="PF00356">
    <property type="entry name" value="LacI"/>
    <property type="match status" value="1"/>
</dbReference>
<reference evidence="5 6" key="1">
    <citation type="submission" date="2018-05" db="EMBL/GenBank/DDBJ databases">
        <title>Vibrio limimaris sp. nov., isolated from marine sediment.</title>
        <authorList>
            <person name="Li C.-M."/>
        </authorList>
    </citation>
    <scope>NUCLEOTIDE SEQUENCE [LARGE SCALE GENOMIC DNA]</scope>
    <source>
        <strain evidence="5 6">E4404</strain>
    </source>
</reference>
<dbReference type="RefSeq" id="WP_109320594.1">
    <property type="nucleotide sequence ID" value="NZ_QFWT01000009.1"/>
</dbReference>
<evidence type="ECO:0000313" key="5">
    <source>
        <dbReference type="EMBL" id="PWI32454.1"/>
    </source>
</evidence>
<dbReference type="InterPro" id="IPR000843">
    <property type="entry name" value="HTH_LacI"/>
</dbReference>
<keyword evidence="3" id="KW-0804">Transcription</keyword>
<organism evidence="5 6">
    <name type="scientific">Vibrio albus</name>
    <dbReference type="NCBI Taxonomy" id="2200953"/>
    <lineage>
        <taxon>Bacteria</taxon>
        <taxon>Pseudomonadati</taxon>
        <taxon>Pseudomonadota</taxon>
        <taxon>Gammaproteobacteria</taxon>
        <taxon>Vibrionales</taxon>
        <taxon>Vibrionaceae</taxon>
        <taxon>Vibrio</taxon>
    </lineage>
</organism>
<dbReference type="InterPro" id="IPR010982">
    <property type="entry name" value="Lambda_DNA-bd_dom_sf"/>
</dbReference>
<dbReference type="InterPro" id="IPR046335">
    <property type="entry name" value="LacI/GalR-like_sensor"/>
</dbReference>
<dbReference type="PROSITE" id="PS50932">
    <property type="entry name" value="HTH_LACI_2"/>
    <property type="match status" value="1"/>
</dbReference>
<gene>
    <name evidence="5" type="ORF">DI392_15475</name>
</gene>
<evidence type="ECO:0000259" key="4">
    <source>
        <dbReference type="PROSITE" id="PS50932"/>
    </source>
</evidence>
<dbReference type="Pfam" id="PF13377">
    <property type="entry name" value="Peripla_BP_3"/>
    <property type="match status" value="1"/>
</dbReference>
<dbReference type="CDD" id="cd01392">
    <property type="entry name" value="HTH_LacI"/>
    <property type="match status" value="1"/>
</dbReference>
<dbReference type="SUPFAM" id="SSF53822">
    <property type="entry name" value="Periplasmic binding protein-like I"/>
    <property type="match status" value="1"/>
</dbReference>
<keyword evidence="2" id="KW-0238">DNA-binding</keyword>
<dbReference type="GO" id="GO:0000976">
    <property type="term" value="F:transcription cis-regulatory region binding"/>
    <property type="evidence" value="ECO:0007669"/>
    <property type="project" value="TreeGrafter"/>
</dbReference>
<keyword evidence="1" id="KW-0805">Transcription regulation</keyword>
<evidence type="ECO:0000256" key="1">
    <source>
        <dbReference type="ARBA" id="ARBA00023015"/>
    </source>
</evidence>
<dbReference type="EMBL" id="QFWT01000009">
    <property type="protein sequence ID" value="PWI32454.1"/>
    <property type="molecule type" value="Genomic_DNA"/>
</dbReference>
<evidence type="ECO:0000256" key="3">
    <source>
        <dbReference type="ARBA" id="ARBA00023163"/>
    </source>
</evidence>
<dbReference type="InterPro" id="IPR028082">
    <property type="entry name" value="Peripla_BP_I"/>
</dbReference>
<dbReference type="Gene3D" id="3.40.50.2300">
    <property type="match status" value="2"/>
</dbReference>
<dbReference type="PANTHER" id="PTHR30146">
    <property type="entry name" value="LACI-RELATED TRANSCRIPTIONAL REPRESSOR"/>
    <property type="match status" value="1"/>
</dbReference>
<dbReference type="Gene3D" id="1.10.260.40">
    <property type="entry name" value="lambda repressor-like DNA-binding domains"/>
    <property type="match status" value="1"/>
</dbReference>
<evidence type="ECO:0000256" key="2">
    <source>
        <dbReference type="ARBA" id="ARBA00023125"/>
    </source>
</evidence>
<evidence type="ECO:0000313" key="6">
    <source>
        <dbReference type="Proteomes" id="UP000245362"/>
    </source>
</evidence>
<protein>
    <submittedName>
        <fullName evidence="5">LacI family transcriptional regulator</fullName>
    </submittedName>
</protein>
<dbReference type="PANTHER" id="PTHR30146:SF67">
    <property type="entry name" value="HTH-TYPE TRANSCRIPTIONAL REGULATOR ASCG"/>
    <property type="match status" value="1"/>
</dbReference>
<feature type="domain" description="HTH lacI-type" evidence="4">
    <location>
        <begin position="2"/>
        <end position="56"/>
    </location>
</feature>
<dbReference type="OrthoDB" id="9798934at2"/>
<dbReference type="AlphaFoldDB" id="A0A2U3B6V2"/>
<dbReference type="GO" id="GO:0003700">
    <property type="term" value="F:DNA-binding transcription factor activity"/>
    <property type="evidence" value="ECO:0007669"/>
    <property type="project" value="TreeGrafter"/>
</dbReference>
<dbReference type="Proteomes" id="UP000245362">
    <property type="component" value="Unassembled WGS sequence"/>
</dbReference>
<keyword evidence="6" id="KW-1185">Reference proteome</keyword>
<dbReference type="SMART" id="SM00354">
    <property type="entry name" value="HTH_LACI"/>
    <property type="match status" value="1"/>
</dbReference>
<dbReference type="FunFam" id="1.10.260.40:FF:000002">
    <property type="entry name" value="HTH-type transcriptional repressor PurR"/>
    <property type="match status" value="1"/>
</dbReference>
<accession>A0A2U3B6V2</accession>
<sequence>MATIKDVCKAAGVSKATVSRVINGSEQVKEQTRQSVLAAMESLGYQPNAFARALATNTYNTYGLILPHFESHYFGSMLTQAAQDMQKADKKLFVMNSHDSVEGEIDAIRSLKAHYCDAIMIYSRHLSEQQLSEIQQEIKTQLIVINRSLDDDKLFSFGFDQQQVARLATDYLLALGHRQVACITTPLSSSTGQKRLAAYKTSLQEHDIAIDDALIYEGQSSLESGYEAANSLIDSGVPFTAVFSCTDSMAMGAIRALTDRGIKVPEEVSVIGIDGEPNGAFAVPRLSTVKLPIVELTRDAITTALTLDEKQDTEQKHYQYLGSLQVKESTRKIG</sequence>
<proteinExistence type="predicted"/>